<dbReference type="InParanoid" id="A0A1D6P7X3"/>
<evidence type="ECO:0000313" key="1">
    <source>
        <dbReference type="EMBL" id="AQL05928.1"/>
    </source>
</evidence>
<dbReference type="EMBL" id="CM000785">
    <property type="protein sequence ID" value="AQL05928.1"/>
    <property type="molecule type" value="Genomic_DNA"/>
</dbReference>
<protein>
    <submittedName>
        <fullName evidence="1">Uncharacterized protein</fullName>
    </submittedName>
</protein>
<sequence>MWGILAMEGFTGAHASSRVILACAAPSPTVVLPMKLPVSRPPLVSPPCPRRYASLATPPCSSPRHRGQPLARALPRHGDTGFPDPFRLASMPSLRFVLVQERLHFLYESRLAVGKSSEGFQALQQSTPGPASRPLLHRRVRLIVPRSALSLANMYHAFSKLITVVATPNLVYNSI</sequence>
<proteinExistence type="predicted"/>
<accession>A0A1D6P7X3</accession>
<gene>
    <name evidence="1" type="ORF">ZEAMMB73_Zm00001d047228</name>
</gene>
<reference evidence="1" key="1">
    <citation type="submission" date="2015-12" db="EMBL/GenBank/DDBJ databases">
        <title>Update maize B73 reference genome by single molecule sequencing technologies.</title>
        <authorList>
            <consortium name="Maize Genome Sequencing Project"/>
            <person name="Ware D."/>
        </authorList>
    </citation>
    <scope>NUCLEOTIDE SEQUENCE</scope>
    <source>
        <tissue evidence="1">Seedling</tissue>
    </source>
</reference>
<name>A0A1D6P7X3_MAIZE</name>
<organism evidence="1">
    <name type="scientific">Zea mays</name>
    <name type="common">Maize</name>
    <dbReference type="NCBI Taxonomy" id="4577"/>
    <lineage>
        <taxon>Eukaryota</taxon>
        <taxon>Viridiplantae</taxon>
        <taxon>Streptophyta</taxon>
        <taxon>Embryophyta</taxon>
        <taxon>Tracheophyta</taxon>
        <taxon>Spermatophyta</taxon>
        <taxon>Magnoliopsida</taxon>
        <taxon>Liliopsida</taxon>
        <taxon>Poales</taxon>
        <taxon>Poaceae</taxon>
        <taxon>PACMAD clade</taxon>
        <taxon>Panicoideae</taxon>
        <taxon>Andropogonodae</taxon>
        <taxon>Andropogoneae</taxon>
        <taxon>Tripsacinae</taxon>
        <taxon>Zea</taxon>
    </lineage>
</organism>
<dbReference type="AlphaFoldDB" id="A0A1D6P7X3"/>